<dbReference type="Proteomes" id="UP001230156">
    <property type="component" value="Unassembled WGS sequence"/>
</dbReference>
<gene>
    <name evidence="8" type="ORF">Q8A70_09085</name>
</gene>
<evidence type="ECO:0000256" key="3">
    <source>
        <dbReference type="ARBA" id="ARBA00022692"/>
    </source>
</evidence>
<dbReference type="PANTHER" id="PTHR10010:SF46">
    <property type="entry name" value="SODIUM-DEPENDENT PHOSPHATE TRANSPORT PROTEIN 2B"/>
    <property type="match status" value="1"/>
</dbReference>
<comment type="caution">
    <text evidence="8">The sequence shown here is derived from an EMBL/GenBank/DDBJ whole genome shotgun (WGS) entry which is preliminary data.</text>
</comment>
<evidence type="ECO:0000256" key="4">
    <source>
        <dbReference type="ARBA" id="ARBA00022989"/>
    </source>
</evidence>
<protein>
    <submittedName>
        <fullName evidence="8">Na/Pi cotransporter family protein</fullName>
    </submittedName>
</protein>
<keyword evidence="2" id="KW-1003">Cell membrane</keyword>
<name>A0ABU0YJB8_9PROT</name>
<dbReference type="RefSeq" id="WP_379955256.1">
    <property type="nucleotide sequence ID" value="NZ_JAUYVI010000003.1"/>
</dbReference>
<feature type="transmembrane region" description="Helical" evidence="6">
    <location>
        <begin position="131"/>
        <end position="151"/>
    </location>
</feature>
<feature type="transmembrane region" description="Helical" evidence="6">
    <location>
        <begin position="203"/>
        <end position="224"/>
    </location>
</feature>
<dbReference type="EMBL" id="JAUYVI010000003">
    <property type="protein sequence ID" value="MDQ7247819.1"/>
    <property type="molecule type" value="Genomic_DNA"/>
</dbReference>
<dbReference type="InterPro" id="IPR003841">
    <property type="entry name" value="Na/Pi_transpt"/>
</dbReference>
<evidence type="ECO:0000256" key="2">
    <source>
        <dbReference type="ARBA" id="ARBA00022475"/>
    </source>
</evidence>
<feature type="domain" description="PhoU" evidence="7">
    <location>
        <begin position="453"/>
        <end position="532"/>
    </location>
</feature>
<feature type="transmembrane region" description="Helical" evidence="6">
    <location>
        <begin position="279"/>
        <end position="300"/>
    </location>
</feature>
<comment type="subcellular location">
    <subcellularLocation>
        <location evidence="1">Cell membrane</location>
        <topology evidence="1">Multi-pass membrane protein</topology>
    </subcellularLocation>
</comment>
<evidence type="ECO:0000313" key="8">
    <source>
        <dbReference type="EMBL" id="MDQ7247819.1"/>
    </source>
</evidence>
<reference evidence="9" key="1">
    <citation type="submission" date="2023-08" db="EMBL/GenBank/DDBJ databases">
        <title>Rhodospirillaceae gen. nov., a novel taxon isolated from the Yangtze River Yuezi River estuary sludge.</title>
        <authorList>
            <person name="Ruan L."/>
        </authorList>
    </citation>
    <scope>NUCLEOTIDE SEQUENCE [LARGE SCALE GENOMIC DNA]</scope>
    <source>
        <strain evidence="9">R-7</strain>
    </source>
</reference>
<keyword evidence="4 6" id="KW-1133">Transmembrane helix</keyword>
<feature type="transmembrane region" description="Helical" evidence="6">
    <location>
        <begin position="99"/>
        <end position="119"/>
    </location>
</feature>
<keyword evidence="3 6" id="KW-0812">Transmembrane</keyword>
<evidence type="ECO:0000256" key="5">
    <source>
        <dbReference type="ARBA" id="ARBA00023136"/>
    </source>
</evidence>
<dbReference type="InterPro" id="IPR038078">
    <property type="entry name" value="PhoU-like_sf"/>
</dbReference>
<dbReference type="NCBIfam" id="NF037997">
    <property type="entry name" value="Na_Pi_symport"/>
    <property type="match status" value="1"/>
</dbReference>
<dbReference type="SUPFAM" id="SSF109755">
    <property type="entry name" value="PhoU-like"/>
    <property type="match status" value="1"/>
</dbReference>
<feature type="transmembrane region" description="Helical" evidence="6">
    <location>
        <begin position="36"/>
        <end position="58"/>
    </location>
</feature>
<dbReference type="InterPro" id="IPR026022">
    <property type="entry name" value="PhoU_dom"/>
</dbReference>
<evidence type="ECO:0000313" key="9">
    <source>
        <dbReference type="Proteomes" id="UP001230156"/>
    </source>
</evidence>
<accession>A0ABU0YJB8</accession>
<evidence type="ECO:0000256" key="1">
    <source>
        <dbReference type="ARBA" id="ARBA00004651"/>
    </source>
</evidence>
<sequence length="549" mass="59637">MEFLLHLFGAVALLLWSLRMVRTGVMRAYGSQLRHWVGLAMTNRFRAVGAGIVTSLLLQSSSATGLLTSSFVARGMVGAASALAIMLGADLGTSLVTQAYSLPVYILSPVLILVGYIMFNRLESTRLRDLGRAGIGLGLALLALRLITEAAEPIRDAPLLPQILNLMSNSPVFGVIAGGILTVLCASSVAVVLLIATLVKASLLPVPLALAFVLGANLCADVMAMLTSMGDPPEARRVQLGNMIFRGIGVIAVLPFLPLIVPLLPMLPDFGGGAMRQILDFHVGFNLALIVVFIGLIGPVSRLTRKLLPDSVKADDPSRPRYLSANAVDSPSVALANASREALRMGDAVGEILRLSLQAFRSDDRKVIKLASDLDSQVDRLNEAIKLYLTKVSRESMNPEDQRRVIDLITFTTNLEHIGDIVDKNLMELVSKKVKYKLKFSPEGAEEIEVIHDRLNGNLQLAMNVFMTGDITLARKLFDEKRAFRELERQAAESHLDRLRSGRIESIQTSSLHLDILRDLKRINSHLALVAQPILEAAGELSPSRLKEA</sequence>
<feature type="transmembrane region" description="Helical" evidence="6">
    <location>
        <begin position="171"/>
        <end position="196"/>
    </location>
</feature>
<keyword evidence="9" id="KW-1185">Reference proteome</keyword>
<feature type="domain" description="PhoU" evidence="7">
    <location>
        <begin position="343"/>
        <end position="422"/>
    </location>
</feature>
<dbReference type="PANTHER" id="PTHR10010">
    <property type="entry name" value="SOLUTE CARRIER FAMILY 34 SODIUM PHOSPHATE , MEMBER 2-RELATED"/>
    <property type="match status" value="1"/>
</dbReference>
<keyword evidence="5 6" id="KW-0472">Membrane</keyword>
<dbReference type="Gene3D" id="1.20.58.220">
    <property type="entry name" value="Phosphate transport system protein phou homolog 2, domain 2"/>
    <property type="match status" value="1"/>
</dbReference>
<feature type="transmembrane region" description="Helical" evidence="6">
    <location>
        <begin position="244"/>
        <end position="267"/>
    </location>
</feature>
<dbReference type="Pfam" id="PF02690">
    <property type="entry name" value="Na_Pi_cotrans"/>
    <property type="match status" value="2"/>
</dbReference>
<proteinExistence type="predicted"/>
<dbReference type="Pfam" id="PF01895">
    <property type="entry name" value="PhoU"/>
    <property type="match status" value="2"/>
</dbReference>
<evidence type="ECO:0000256" key="6">
    <source>
        <dbReference type="SAM" id="Phobius"/>
    </source>
</evidence>
<organism evidence="8 9">
    <name type="scientific">Dongia sedimenti</name>
    <dbReference type="NCBI Taxonomy" id="3064282"/>
    <lineage>
        <taxon>Bacteria</taxon>
        <taxon>Pseudomonadati</taxon>
        <taxon>Pseudomonadota</taxon>
        <taxon>Alphaproteobacteria</taxon>
        <taxon>Rhodospirillales</taxon>
        <taxon>Dongiaceae</taxon>
        <taxon>Dongia</taxon>
    </lineage>
</organism>
<evidence type="ECO:0000259" key="7">
    <source>
        <dbReference type="Pfam" id="PF01895"/>
    </source>
</evidence>